<evidence type="ECO:0000256" key="2">
    <source>
        <dbReference type="ARBA" id="ARBA00009604"/>
    </source>
</evidence>
<dbReference type="PANTHER" id="PTHR11902:SF1">
    <property type="entry name" value="ENOLASE"/>
    <property type="match status" value="1"/>
</dbReference>
<dbReference type="Gene3D" id="3.30.390.10">
    <property type="entry name" value="Enolase-like, N-terminal domain"/>
    <property type="match status" value="1"/>
</dbReference>
<feature type="binding site" evidence="9">
    <location>
        <position position="344"/>
    </location>
    <ligand>
        <name>(2R)-2-phosphoglycerate</name>
        <dbReference type="ChEBI" id="CHEBI:58289"/>
    </ligand>
</feature>
<feature type="domain" description="Enolase C-terminal TIM barrel" evidence="13">
    <location>
        <begin position="147"/>
        <end position="419"/>
    </location>
</feature>
<dbReference type="InterPro" id="IPR020810">
    <property type="entry name" value="Enolase_C"/>
</dbReference>
<evidence type="ECO:0000256" key="6">
    <source>
        <dbReference type="ARBA" id="ARBA00022842"/>
    </source>
</evidence>
<dbReference type="InterPro" id="IPR000941">
    <property type="entry name" value="Enolase"/>
</dbReference>
<dbReference type="SMART" id="SM01192">
    <property type="entry name" value="Enolase_C"/>
    <property type="match status" value="1"/>
</dbReference>
<dbReference type="Pfam" id="PF00113">
    <property type="entry name" value="Enolase_C"/>
    <property type="match status" value="1"/>
</dbReference>
<dbReference type="GO" id="GO:0000287">
    <property type="term" value="F:magnesium ion binding"/>
    <property type="evidence" value="ECO:0007669"/>
    <property type="project" value="UniProtKB-UniRule"/>
</dbReference>
<gene>
    <name evidence="9" type="primary">eno</name>
    <name evidence="15" type="ORF">A2Y67_02945</name>
</gene>
<dbReference type="Pfam" id="PF03952">
    <property type="entry name" value="Enolase_N"/>
    <property type="match status" value="1"/>
</dbReference>
<evidence type="ECO:0000256" key="8">
    <source>
        <dbReference type="ARBA" id="ARBA00023239"/>
    </source>
</evidence>
<feature type="binding site" evidence="9">
    <location>
        <position position="373"/>
    </location>
    <ligand>
        <name>(2R)-2-phosphoglycerate</name>
        <dbReference type="ChEBI" id="CHEBI:58289"/>
    </ligand>
</feature>
<dbReference type="GO" id="GO:0009986">
    <property type="term" value="C:cell surface"/>
    <property type="evidence" value="ECO:0007669"/>
    <property type="project" value="UniProtKB-SubCell"/>
</dbReference>
<name>A0A1G1XPN1_9BACT</name>
<dbReference type="PIRSF" id="PIRSF001400">
    <property type="entry name" value="Enolase"/>
    <property type="match status" value="1"/>
</dbReference>
<feature type="binding site" evidence="9 12">
    <location>
        <position position="249"/>
    </location>
    <ligand>
        <name>Mg(2+)</name>
        <dbReference type="ChEBI" id="CHEBI:18420"/>
    </ligand>
</feature>
<dbReference type="FunFam" id="3.30.390.10:FF:000001">
    <property type="entry name" value="Enolase"/>
    <property type="match status" value="1"/>
</dbReference>
<feature type="binding site" evidence="11">
    <location>
        <position position="395"/>
    </location>
    <ligand>
        <name>substrate</name>
    </ligand>
</feature>
<evidence type="ECO:0000256" key="12">
    <source>
        <dbReference type="PIRSR" id="PIRSR001400-3"/>
    </source>
</evidence>
<evidence type="ECO:0000256" key="3">
    <source>
        <dbReference type="ARBA" id="ARBA00012058"/>
    </source>
</evidence>
<dbReference type="UniPathway" id="UPA00109">
    <property type="reaction ID" value="UER00187"/>
</dbReference>
<comment type="pathway">
    <text evidence="1 9">Carbohydrate degradation; glycolysis; pyruvate from D-glyceraldehyde 3-phosphate: step 4/5.</text>
</comment>
<dbReference type="InterPro" id="IPR020809">
    <property type="entry name" value="Enolase_CS"/>
</dbReference>
<comment type="function">
    <text evidence="9">Catalyzes the reversible conversion of 2-phosphoglycerate (2-PG) into phosphoenolpyruvate (PEP). It is essential for the degradation of carbohydrates via glycolysis.</text>
</comment>
<dbReference type="AlphaFoldDB" id="A0A1G1XPN1"/>
<comment type="caution">
    <text evidence="15">The sequence shown here is derived from an EMBL/GenBank/DDBJ whole genome shotgun (WGS) entry which is preliminary data.</text>
</comment>
<feature type="active site" description="Proton acceptor" evidence="9 10">
    <location>
        <position position="344"/>
    </location>
</feature>
<dbReference type="Proteomes" id="UP000176260">
    <property type="component" value="Unassembled WGS sequence"/>
</dbReference>
<evidence type="ECO:0000256" key="9">
    <source>
        <dbReference type="HAMAP-Rule" id="MF_00318"/>
    </source>
</evidence>
<dbReference type="GO" id="GO:0006096">
    <property type="term" value="P:glycolytic process"/>
    <property type="evidence" value="ECO:0007669"/>
    <property type="project" value="UniProtKB-UniRule"/>
</dbReference>
<comment type="similarity">
    <text evidence="2 9">Belongs to the enolase family.</text>
</comment>
<evidence type="ECO:0000256" key="1">
    <source>
        <dbReference type="ARBA" id="ARBA00005031"/>
    </source>
</evidence>
<evidence type="ECO:0000259" key="14">
    <source>
        <dbReference type="SMART" id="SM01193"/>
    </source>
</evidence>
<dbReference type="SFLD" id="SFLDG00178">
    <property type="entry name" value="enolase"/>
    <property type="match status" value="1"/>
</dbReference>
<dbReference type="SUPFAM" id="SSF51604">
    <property type="entry name" value="Enolase C-terminal domain-like"/>
    <property type="match status" value="1"/>
</dbReference>
<feature type="active site" description="Proton donor" evidence="9 10">
    <location>
        <position position="212"/>
    </location>
</feature>
<feature type="binding site" evidence="11">
    <location>
        <position position="319"/>
    </location>
    <ligand>
        <name>substrate</name>
    </ligand>
</feature>
<dbReference type="InterPro" id="IPR020811">
    <property type="entry name" value="Enolase_N"/>
</dbReference>
<sequence>MFIPPKIKKITAREILDSRGNPTIEVKVILKNNMVTKASVPSGASTGSHEALELRDKDKKRYDGKGVLKAVKNVNGPIDYLLRGMDATKLQDIDKLMIKLDGTPNKKEIGANATLGVSLACVKAGALVMNQPVYKFLRKVYNIQYPDFRLPIPMMNVLNGGKHANWATDIQEFMLVPLAKKFSKRIQIGCEIFYKLGAILKADGFSTLVGDEGGFAPKLKKNEQALQYLAIAIKKAGYKLGKDVKLASDAASTEFYNASKKTYRFDNKNLSAQSLINLYAKWQKKYHLISLEDGLAEDDWQNWHKLTKRLGASCLLVGDDLFVTNEERLQKGINLHVANTILIKPNQIGTLTETMVTIYLAKKNNYKVIISHRSGETADTFIADLAVAVNADFIKTGSLSRSERVEKYNRLMEIEEELK</sequence>
<dbReference type="HAMAP" id="MF_00318">
    <property type="entry name" value="Enolase"/>
    <property type="match status" value="1"/>
</dbReference>
<dbReference type="SFLD" id="SFLDF00002">
    <property type="entry name" value="enolase"/>
    <property type="match status" value="1"/>
</dbReference>
<feature type="binding site" evidence="11">
    <location>
        <position position="292"/>
    </location>
    <ligand>
        <name>substrate</name>
    </ligand>
</feature>
<feature type="binding site" evidence="9 12">
    <location>
        <position position="292"/>
    </location>
    <ligand>
        <name>Mg(2+)</name>
        <dbReference type="ChEBI" id="CHEBI:18420"/>
    </ligand>
</feature>
<proteinExistence type="inferred from homology"/>
<evidence type="ECO:0000256" key="4">
    <source>
        <dbReference type="ARBA" id="ARBA00017068"/>
    </source>
</evidence>
<accession>A0A1G1XPN1</accession>
<dbReference type="Gene3D" id="3.20.20.120">
    <property type="entry name" value="Enolase-like C-terminal domain"/>
    <property type="match status" value="1"/>
</dbReference>
<dbReference type="InterPro" id="IPR036849">
    <property type="entry name" value="Enolase-like_C_sf"/>
</dbReference>
<dbReference type="NCBIfam" id="TIGR01060">
    <property type="entry name" value="eno"/>
    <property type="match status" value="1"/>
</dbReference>
<dbReference type="PRINTS" id="PR00148">
    <property type="entry name" value="ENOLASE"/>
</dbReference>
<feature type="binding site" evidence="9 12">
    <location>
        <position position="319"/>
    </location>
    <ligand>
        <name>Mg(2+)</name>
        <dbReference type="ChEBI" id="CHEBI:18420"/>
    </ligand>
</feature>
<keyword evidence="9" id="KW-0963">Cytoplasm</keyword>
<comment type="cofactor">
    <cofactor evidence="9">
        <name>Mg(2+)</name>
        <dbReference type="ChEBI" id="CHEBI:18420"/>
    </cofactor>
    <text evidence="9">Binds a second Mg(2+) ion via substrate during catalysis.</text>
</comment>
<keyword evidence="8 9" id="KW-0456">Lyase</keyword>
<organism evidence="15 16">
    <name type="scientific">Candidatus Buchananbacteria bacterium RBG_13_39_9</name>
    <dbReference type="NCBI Taxonomy" id="1797531"/>
    <lineage>
        <taxon>Bacteria</taxon>
        <taxon>Candidatus Buchananiibacteriota</taxon>
    </lineage>
</organism>
<feature type="binding site" evidence="11">
    <location>
        <position position="163"/>
    </location>
    <ligand>
        <name>substrate</name>
    </ligand>
</feature>
<evidence type="ECO:0000256" key="7">
    <source>
        <dbReference type="ARBA" id="ARBA00023152"/>
    </source>
</evidence>
<evidence type="ECO:0000256" key="11">
    <source>
        <dbReference type="PIRSR" id="PIRSR001400-2"/>
    </source>
</evidence>
<dbReference type="GO" id="GO:0000015">
    <property type="term" value="C:phosphopyruvate hydratase complex"/>
    <property type="evidence" value="ECO:0007669"/>
    <property type="project" value="InterPro"/>
</dbReference>
<dbReference type="CDD" id="cd03313">
    <property type="entry name" value="enolase"/>
    <property type="match status" value="1"/>
</dbReference>
<feature type="binding site" evidence="9">
    <location>
        <position position="171"/>
    </location>
    <ligand>
        <name>(2R)-2-phosphoglycerate</name>
        <dbReference type="ChEBI" id="CHEBI:58289"/>
    </ligand>
</feature>
<feature type="binding site" evidence="11">
    <location>
        <begin position="371"/>
        <end position="374"/>
    </location>
    <ligand>
        <name>substrate</name>
    </ligand>
</feature>
<evidence type="ECO:0000256" key="5">
    <source>
        <dbReference type="ARBA" id="ARBA00022525"/>
    </source>
</evidence>
<keyword evidence="7 9" id="KW-0324">Glycolysis</keyword>
<dbReference type="GO" id="GO:0004634">
    <property type="term" value="F:phosphopyruvate hydratase activity"/>
    <property type="evidence" value="ECO:0007669"/>
    <property type="project" value="UniProtKB-UniRule"/>
</dbReference>
<comment type="catalytic activity">
    <reaction evidence="9">
        <text>(2R)-2-phosphoglycerate = phosphoenolpyruvate + H2O</text>
        <dbReference type="Rhea" id="RHEA:10164"/>
        <dbReference type="ChEBI" id="CHEBI:15377"/>
        <dbReference type="ChEBI" id="CHEBI:58289"/>
        <dbReference type="ChEBI" id="CHEBI:58702"/>
        <dbReference type="EC" id="4.2.1.11"/>
    </reaction>
</comment>
<dbReference type="SMART" id="SM01193">
    <property type="entry name" value="Enolase_N"/>
    <property type="match status" value="1"/>
</dbReference>
<reference evidence="15 16" key="1">
    <citation type="journal article" date="2016" name="Nat. Commun.">
        <title>Thousands of microbial genomes shed light on interconnected biogeochemical processes in an aquifer system.</title>
        <authorList>
            <person name="Anantharaman K."/>
            <person name="Brown C.T."/>
            <person name="Hug L.A."/>
            <person name="Sharon I."/>
            <person name="Castelle C.J."/>
            <person name="Probst A.J."/>
            <person name="Thomas B.C."/>
            <person name="Singh A."/>
            <person name="Wilkins M.J."/>
            <person name="Karaoz U."/>
            <person name="Brodie E.L."/>
            <person name="Williams K.H."/>
            <person name="Hubbard S.S."/>
            <person name="Banfield J.F."/>
        </authorList>
    </citation>
    <scope>NUCLEOTIDE SEQUENCE [LARGE SCALE GENOMIC DNA]</scope>
</reference>
<comment type="subcellular location">
    <subcellularLocation>
        <location evidence="9">Cytoplasm</location>
    </subcellularLocation>
    <subcellularLocation>
        <location evidence="9">Secreted</location>
    </subcellularLocation>
    <subcellularLocation>
        <location evidence="9">Cell surface</location>
    </subcellularLocation>
    <text evidence="9">Fractions of enolase are present in both the cytoplasm and on the cell surface.</text>
</comment>
<keyword evidence="6 9" id="KW-0460">Magnesium</keyword>
<evidence type="ECO:0000259" key="13">
    <source>
        <dbReference type="SMART" id="SM01192"/>
    </source>
</evidence>
<feature type="binding site" evidence="9">
    <location>
        <position position="395"/>
    </location>
    <ligand>
        <name>(2R)-2-phosphoglycerate</name>
        <dbReference type="ChEBI" id="CHEBI:58289"/>
    </ligand>
</feature>
<protein>
    <recommendedName>
        <fullName evidence="4 9">Enolase</fullName>
        <ecNumber evidence="3 9">4.2.1.11</ecNumber>
    </recommendedName>
    <alternativeName>
        <fullName evidence="9">2-phospho-D-glycerate hydro-lyase</fullName>
    </alternativeName>
    <alternativeName>
        <fullName evidence="9">2-phosphoglycerate dehydratase</fullName>
    </alternativeName>
</protein>
<dbReference type="InterPro" id="IPR029017">
    <property type="entry name" value="Enolase-like_N"/>
</dbReference>
<dbReference type="PANTHER" id="PTHR11902">
    <property type="entry name" value="ENOLASE"/>
    <property type="match status" value="1"/>
</dbReference>
<keyword evidence="5 9" id="KW-0964">Secreted</keyword>
<dbReference type="PROSITE" id="PS00164">
    <property type="entry name" value="ENOLASE"/>
    <property type="match status" value="1"/>
</dbReference>
<dbReference type="EMBL" id="MHIA01000019">
    <property type="protein sequence ID" value="OGY42015.1"/>
    <property type="molecule type" value="Genomic_DNA"/>
</dbReference>
<dbReference type="SFLD" id="SFLDS00001">
    <property type="entry name" value="Enolase"/>
    <property type="match status" value="1"/>
</dbReference>
<keyword evidence="9 12" id="KW-0479">Metal-binding</keyword>
<dbReference type="SUPFAM" id="SSF54826">
    <property type="entry name" value="Enolase N-terminal domain-like"/>
    <property type="match status" value="1"/>
</dbReference>
<keyword evidence="15" id="KW-0670">Pyruvate</keyword>
<evidence type="ECO:0000256" key="10">
    <source>
        <dbReference type="PIRSR" id="PIRSR001400-1"/>
    </source>
</evidence>
<feature type="binding site" evidence="11">
    <location>
        <position position="172"/>
    </location>
    <ligand>
        <name>substrate</name>
    </ligand>
</feature>
<dbReference type="GO" id="GO:0005576">
    <property type="term" value="C:extracellular region"/>
    <property type="evidence" value="ECO:0007669"/>
    <property type="project" value="UniProtKB-SubCell"/>
</dbReference>
<feature type="binding site" evidence="9">
    <location>
        <position position="374"/>
    </location>
    <ligand>
        <name>(2R)-2-phosphoglycerate</name>
        <dbReference type="ChEBI" id="CHEBI:58289"/>
    </ligand>
</feature>
<dbReference type="EC" id="4.2.1.11" evidence="3 9"/>
<comment type="cofactor">
    <cofactor evidence="12">
        <name>Mg(2+)</name>
        <dbReference type="ChEBI" id="CHEBI:18420"/>
    </cofactor>
    <text evidence="12">Mg(2+) is required for catalysis and for stabilizing the dimer.</text>
</comment>
<evidence type="ECO:0000313" key="16">
    <source>
        <dbReference type="Proteomes" id="UP000176260"/>
    </source>
</evidence>
<evidence type="ECO:0000313" key="15">
    <source>
        <dbReference type="EMBL" id="OGY42015.1"/>
    </source>
</evidence>
<feature type="domain" description="Enolase N-terminal" evidence="14">
    <location>
        <begin position="7"/>
        <end position="137"/>
    </location>
</feature>